<keyword evidence="2" id="KW-1185">Reference proteome</keyword>
<comment type="caution">
    <text evidence="1">The sequence shown here is derived from an EMBL/GenBank/DDBJ whole genome shotgun (WGS) entry which is preliminary data.</text>
</comment>
<name>A0A3N0YQF6_ANAGA</name>
<sequence length="111" mass="12468">MSIGLLEPWSPFRCRESLSVKPLHFTFRLSASEAYPSDAMSIGLLEPWSPIGRCESSLGRAFQFRSPHYRPIGPTHQPFLSDGLFPSDTSIGLPKPWSPIRCHESPPDLLF</sequence>
<organism evidence="1 2">
    <name type="scientific">Anabarilius grahami</name>
    <name type="common">Kanglang fish</name>
    <name type="synonym">Barilius grahami</name>
    <dbReference type="NCBI Taxonomy" id="495550"/>
    <lineage>
        <taxon>Eukaryota</taxon>
        <taxon>Metazoa</taxon>
        <taxon>Chordata</taxon>
        <taxon>Craniata</taxon>
        <taxon>Vertebrata</taxon>
        <taxon>Euteleostomi</taxon>
        <taxon>Actinopterygii</taxon>
        <taxon>Neopterygii</taxon>
        <taxon>Teleostei</taxon>
        <taxon>Ostariophysi</taxon>
        <taxon>Cypriniformes</taxon>
        <taxon>Xenocyprididae</taxon>
        <taxon>Xenocypridinae</taxon>
        <taxon>Xenocypridinae incertae sedis</taxon>
        <taxon>Anabarilius</taxon>
    </lineage>
</organism>
<dbReference type="EMBL" id="RJVU01030023">
    <property type="protein sequence ID" value="ROL48442.1"/>
    <property type="molecule type" value="Genomic_DNA"/>
</dbReference>
<evidence type="ECO:0000313" key="2">
    <source>
        <dbReference type="Proteomes" id="UP000281406"/>
    </source>
</evidence>
<evidence type="ECO:0000313" key="1">
    <source>
        <dbReference type="EMBL" id="ROL48442.1"/>
    </source>
</evidence>
<reference evidence="1 2" key="1">
    <citation type="submission" date="2018-10" db="EMBL/GenBank/DDBJ databases">
        <title>Genome assembly for a Yunnan-Guizhou Plateau 3E fish, Anabarilius grahami (Regan), and its evolutionary and genetic applications.</title>
        <authorList>
            <person name="Jiang W."/>
        </authorList>
    </citation>
    <scope>NUCLEOTIDE SEQUENCE [LARGE SCALE GENOMIC DNA]</scope>
    <source>
        <strain evidence="1">AG-KIZ</strain>
        <tissue evidence="1">Muscle</tissue>
    </source>
</reference>
<dbReference type="AlphaFoldDB" id="A0A3N0YQF6"/>
<proteinExistence type="predicted"/>
<accession>A0A3N0YQF6</accession>
<dbReference type="Proteomes" id="UP000281406">
    <property type="component" value="Unassembled WGS sequence"/>
</dbReference>
<protein>
    <submittedName>
        <fullName evidence="1">Uncharacterized protein</fullName>
    </submittedName>
</protein>
<gene>
    <name evidence="1" type="ORF">DPX16_22767</name>
</gene>